<reference evidence="2 3" key="1">
    <citation type="submission" date="2019-10" db="EMBL/GenBank/DDBJ databases">
        <authorList>
            <person name="Palmer J.M."/>
        </authorList>
    </citation>
    <scope>NUCLEOTIDE SEQUENCE [LARGE SCALE GENOMIC DNA]</scope>
    <source>
        <strain evidence="2 3">TWF694</strain>
    </source>
</reference>
<feature type="transmembrane region" description="Helical" evidence="1">
    <location>
        <begin position="684"/>
        <end position="709"/>
    </location>
</feature>
<dbReference type="EMBL" id="JAVHJO010000010">
    <property type="protein sequence ID" value="KAK6535729.1"/>
    <property type="molecule type" value="Genomic_DNA"/>
</dbReference>
<evidence type="ECO:0000256" key="1">
    <source>
        <dbReference type="SAM" id="Phobius"/>
    </source>
</evidence>
<accession>A0AAV9X5W6</accession>
<protein>
    <submittedName>
        <fullName evidence="2">Uncharacterized protein</fullName>
    </submittedName>
</protein>
<evidence type="ECO:0000313" key="3">
    <source>
        <dbReference type="Proteomes" id="UP001365542"/>
    </source>
</evidence>
<dbReference type="Proteomes" id="UP001365542">
    <property type="component" value="Unassembled WGS sequence"/>
</dbReference>
<proteinExistence type="predicted"/>
<keyword evidence="3" id="KW-1185">Reference proteome</keyword>
<evidence type="ECO:0000313" key="2">
    <source>
        <dbReference type="EMBL" id="KAK6535729.1"/>
    </source>
</evidence>
<comment type="caution">
    <text evidence="2">The sequence shown here is derived from an EMBL/GenBank/DDBJ whole genome shotgun (WGS) entry which is preliminary data.</text>
</comment>
<organism evidence="2 3">
    <name type="scientific">Orbilia ellipsospora</name>
    <dbReference type="NCBI Taxonomy" id="2528407"/>
    <lineage>
        <taxon>Eukaryota</taxon>
        <taxon>Fungi</taxon>
        <taxon>Dikarya</taxon>
        <taxon>Ascomycota</taxon>
        <taxon>Pezizomycotina</taxon>
        <taxon>Orbiliomycetes</taxon>
        <taxon>Orbiliales</taxon>
        <taxon>Orbiliaceae</taxon>
        <taxon>Orbilia</taxon>
    </lineage>
</organism>
<gene>
    <name evidence="2" type="ORF">TWF694_002178</name>
</gene>
<keyword evidence="1" id="KW-0812">Transmembrane</keyword>
<keyword evidence="1" id="KW-1133">Transmembrane helix</keyword>
<sequence length="804" mass="87757">MVGLLQLRGQSITTSAVSWSVIGRFLHSSFWPYLLRADSAATVGVSKIVLSVHRLSALTATLVSVAAIVTPLGLYEAVSPARRPITSEPFHYIPDKSPMGLGTPPRGNNTWSRICSAGFYPVTCPNSPGNLTTTEYPNGTVLIQGDWYDSHIPQDVIDVFQSGLKTMSASVSSIFDIQWRFTTQQAVNDYHDTIPIDNGTAYTVSSFQQITSYILSDAIMPIEGLIVDMKSGGIGFLNHSAARWRPYGSTWTEDILFIVPETQCVDTNLTLDFRIPGKTSEGTPGEVSDLVLTDRGGFANFIPDYPEWDRGDTQDNPGLWFRAYKAAWLNNAYSMAFMNVTNIRNQSDPKSEPFTYIHSTIGKRFPLNRNGTTVPLLDLHPNSLKSSTSFGDYLQDTDKPVEGSNPSNDTLGLNVTTPYQPALYPNPFHISDADFLDARITCTGAGGLDYANITNIATTCGLLYGAPRRQDGSASVIFDPGSLWTIPLYSCISVTKATIKTVSFLFNGSDDLSALTVTDLADKVYLNDELKPLWGVENTELTLNGVSPLWGLIAPDMEKKLNISTVRKESLYLPGYVQGIGPSANGYQNLPGVDFPPDALAAAYDIGFSALGVEDYSGLTNLRLYSMWQNLSQNPTSAADILNLVWTDVAANSVLGTKSLETKVDRGPDTPPVIVYSKRIKYHILYGIPAFLALLLTVGALIAAVFIMFNHAQPSHIRTYLNETSVGRLLTSQFVISPEGTVRRYTDNSATKRQWVNFSGRQLMTLGTGEVVMLVGMTEDEKSLPEFPKVPGPPTIDSIGVTIS</sequence>
<dbReference type="AlphaFoldDB" id="A0AAV9X5W6"/>
<keyword evidence="1" id="KW-0472">Membrane</keyword>
<name>A0AAV9X5W6_9PEZI</name>